<accession>A0A179F9X1</accession>
<evidence type="ECO:0000313" key="2">
    <source>
        <dbReference type="Proteomes" id="UP000078397"/>
    </source>
</evidence>
<name>A0A179F9X1_METCM</name>
<dbReference type="Proteomes" id="UP000078397">
    <property type="component" value="Unassembled WGS sequence"/>
</dbReference>
<gene>
    <name evidence="1" type="ORF">VFPPC_16627</name>
</gene>
<protein>
    <submittedName>
        <fullName evidence="1">Uncharacterized protein</fullName>
    </submittedName>
</protein>
<comment type="caution">
    <text evidence="1">The sequence shown here is derived from an EMBL/GenBank/DDBJ whole genome shotgun (WGS) entry which is preliminary data.</text>
</comment>
<organism evidence="1 2">
    <name type="scientific">Pochonia chlamydosporia 170</name>
    <dbReference type="NCBI Taxonomy" id="1380566"/>
    <lineage>
        <taxon>Eukaryota</taxon>
        <taxon>Fungi</taxon>
        <taxon>Dikarya</taxon>
        <taxon>Ascomycota</taxon>
        <taxon>Pezizomycotina</taxon>
        <taxon>Sordariomycetes</taxon>
        <taxon>Hypocreomycetidae</taxon>
        <taxon>Hypocreales</taxon>
        <taxon>Clavicipitaceae</taxon>
        <taxon>Pochonia</taxon>
    </lineage>
</organism>
<reference evidence="1 2" key="1">
    <citation type="journal article" date="2016" name="PLoS Pathog.">
        <title>Biosynthesis of antibiotic leucinostatins in bio-control fungus Purpureocillium lilacinum and their inhibition on phytophthora revealed by genome mining.</title>
        <authorList>
            <person name="Wang G."/>
            <person name="Liu Z."/>
            <person name="Lin R."/>
            <person name="Li E."/>
            <person name="Mao Z."/>
            <person name="Ling J."/>
            <person name="Yang Y."/>
            <person name="Yin W.B."/>
            <person name="Xie B."/>
        </authorList>
    </citation>
    <scope>NUCLEOTIDE SEQUENCE [LARGE SCALE GENOMIC DNA]</scope>
    <source>
        <strain evidence="1">170</strain>
    </source>
</reference>
<dbReference type="EMBL" id="LSBJ02000007">
    <property type="protein sequence ID" value="OAQ62238.1"/>
    <property type="molecule type" value="Genomic_DNA"/>
</dbReference>
<sequence>MALGHYGNWNSNPPALALSFNVQCSSSTDSDTSHQTPYCSVDRIGLANIMVHCVSRLCTSNWMEERSRAWPTDAQPCSWVLERATLNALCVKEMESDQTSSIGPGYYRGRYHVDTSS</sequence>
<dbReference type="AlphaFoldDB" id="A0A179F9X1"/>
<keyword evidence="2" id="KW-1185">Reference proteome</keyword>
<dbReference type="GeneID" id="28858374"/>
<proteinExistence type="predicted"/>
<dbReference type="KEGG" id="pchm:VFPPC_16627"/>
<evidence type="ECO:0000313" key="1">
    <source>
        <dbReference type="EMBL" id="OAQ62238.1"/>
    </source>
</evidence>
<dbReference type="RefSeq" id="XP_018139942.1">
    <property type="nucleotide sequence ID" value="XM_018294380.1"/>
</dbReference>